<evidence type="ECO:0000256" key="1">
    <source>
        <dbReference type="SAM" id="MobiDB-lite"/>
    </source>
</evidence>
<feature type="region of interest" description="Disordered" evidence="1">
    <location>
        <begin position="220"/>
        <end position="246"/>
    </location>
</feature>
<organism evidence="2 3">
    <name type="scientific">Hevea brasiliensis</name>
    <name type="common">Para rubber tree</name>
    <name type="synonym">Siphonia brasiliensis</name>
    <dbReference type="NCBI Taxonomy" id="3981"/>
    <lineage>
        <taxon>Eukaryota</taxon>
        <taxon>Viridiplantae</taxon>
        <taxon>Streptophyta</taxon>
        <taxon>Embryophyta</taxon>
        <taxon>Tracheophyta</taxon>
        <taxon>Spermatophyta</taxon>
        <taxon>Magnoliopsida</taxon>
        <taxon>eudicotyledons</taxon>
        <taxon>Gunneridae</taxon>
        <taxon>Pentapetalae</taxon>
        <taxon>rosids</taxon>
        <taxon>fabids</taxon>
        <taxon>Malpighiales</taxon>
        <taxon>Euphorbiaceae</taxon>
        <taxon>Crotonoideae</taxon>
        <taxon>Micrandreae</taxon>
        <taxon>Hevea</taxon>
    </lineage>
</organism>
<dbReference type="PANTHER" id="PTHR31286:SF99">
    <property type="entry name" value="DUF4283 DOMAIN-CONTAINING PROTEIN"/>
    <property type="match status" value="1"/>
</dbReference>
<comment type="caution">
    <text evidence="2">The sequence shown here is derived from an EMBL/GenBank/DDBJ whole genome shotgun (WGS) entry which is preliminary data.</text>
</comment>
<sequence>MAPKLWEKMWMIMDMMNDIVISDTANSFAVKLSPQLQQRPLALWKIPWWLNSLVVLWGTGCCVLIQTRYGSLRAWDPSFVPSSAVPSKIVAWVHFPELPVQYYNPTILHAIGAKLGRVITVDEYTFMEHYGKFARVAIELDIAKPLYAFYTVEGVIVRIEYENLPEGGARLEPQSDKLGPWIHAQTKKPHAPRNKNPQSKNGHKQILTFKGSGSRFGILTDLEEDNSNVGAPKADKGKDKEQRELP</sequence>
<feature type="region of interest" description="Disordered" evidence="1">
    <location>
        <begin position="186"/>
        <end position="206"/>
    </location>
</feature>
<gene>
    <name evidence="2" type="ORF">GH714_043101</name>
</gene>
<dbReference type="Proteomes" id="UP000467840">
    <property type="component" value="Unassembled WGS sequence"/>
</dbReference>
<feature type="compositionally biased region" description="Basic and acidic residues" evidence="1">
    <location>
        <begin position="233"/>
        <end position="246"/>
    </location>
</feature>
<proteinExistence type="predicted"/>
<dbReference type="AlphaFoldDB" id="A0A6A6K206"/>
<name>A0A6A6K206_HEVBR</name>
<accession>A0A6A6K206</accession>
<evidence type="ECO:0000313" key="3">
    <source>
        <dbReference type="Proteomes" id="UP000467840"/>
    </source>
</evidence>
<keyword evidence="3" id="KW-1185">Reference proteome</keyword>
<dbReference type="PANTHER" id="PTHR31286">
    <property type="entry name" value="GLYCINE-RICH CELL WALL STRUCTURAL PROTEIN 1.8-LIKE"/>
    <property type="match status" value="1"/>
</dbReference>
<evidence type="ECO:0000313" key="2">
    <source>
        <dbReference type="EMBL" id="KAF2282810.1"/>
    </source>
</evidence>
<dbReference type="EMBL" id="JAAGAX010000049">
    <property type="protein sequence ID" value="KAF2282810.1"/>
    <property type="molecule type" value="Genomic_DNA"/>
</dbReference>
<protein>
    <submittedName>
        <fullName evidence="2">Uncharacterized protein</fullName>
    </submittedName>
</protein>
<reference evidence="2 3" key="1">
    <citation type="journal article" date="2020" name="Mol. Plant">
        <title>The Chromosome-Based Rubber Tree Genome Provides New Insights into Spurge Genome Evolution and Rubber Biosynthesis.</title>
        <authorList>
            <person name="Liu J."/>
            <person name="Shi C."/>
            <person name="Shi C.C."/>
            <person name="Li W."/>
            <person name="Zhang Q.J."/>
            <person name="Zhang Y."/>
            <person name="Li K."/>
            <person name="Lu H.F."/>
            <person name="Shi C."/>
            <person name="Zhu S.T."/>
            <person name="Xiao Z.Y."/>
            <person name="Nan H."/>
            <person name="Yue Y."/>
            <person name="Zhu X.G."/>
            <person name="Wu Y."/>
            <person name="Hong X.N."/>
            <person name="Fan G.Y."/>
            <person name="Tong Y."/>
            <person name="Zhang D."/>
            <person name="Mao C.L."/>
            <person name="Liu Y.L."/>
            <person name="Hao S.J."/>
            <person name="Liu W.Q."/>
            <person name="Lv M.Q."/>
            <person name="Zhang H.B."/>
            <person name="Liu Y."/>
            <person name="Hu-Tang G.R."/>
            <person name="Wang J.P."/>
            <person name="Wang J.H."/>
            <person name="Sun Y.H."/>
            <person name="Ni S.B."/>
            <person name="Chen W.B."/>
            <person name="Zhang X.C."/>
            <person name="Jiao Y.N."/>
            <person name="Eichler E.E."/>
            <person name="Li G.H."/>
            <person name="Liu X."/>
            <person name="Gao L.Z."/>
        </authorList>
    </citation>
    <scope>NUCLEOTIDE SEQUENCE [LARGE SCALE GENOMIC DNA]</scope>
    <source>
        <strain evidence="3">cv. GT1</strain>
        <tissue evidence="2">Leaf</tissue>
    </source>
</reference>
<dbReference type="InterPro" id="IPR040256">
    <property type="entry name" value="At4g02000-like"/>
</dbReference>